<keyword evidence="4" id="KW-0472">Membrane</keyword>
<reference evidence="7" key="3">
    <citation type="submission" date="2025-09" db="UniProtKB">
        <authorList>
            <consortium name="Ensembl"/>
        </authorList>
    </citation>
    <scope>IDENTIFICATION</scope>
</reference>
<keyword evidence="4" id="KW-0812">Transmembrane</keyword>
<dbReference type="PROSITE" id="PS51034">
    <property type="entry name" value="ZP_2"/>
    <property type="match status" value="1"/>
</dbReference>
<feature type="transmembrane region" description="Helical" evidence="4">
    <location>
        <begin position="870"/>
        <end position="890"/>
    </location>
</feature>
<evidence type="ECO:0000259" key="6">
    <source>
        <dbReference type="PROSITE" id="PS51034"/>
    </source>
</evidence>
<dbReference type="SMART" id="SM00241">
    <property type="entry name" value="ZP"/>
    <property type="match status" value="1"/>
</dbReference>
<feature type="region of interest" description="Disordered" evidence="3">
    <location>
        <begin position="387"/>
        <end position="442"/>
    </location>
</feature>
<keyword evidence="8" id="KW-1185">Reference proteome</keyword>
<evidence type="ECO:0000256" key="4">
    <source>
        <dbReference type="SAM" id="Phobius"/>
    </source>
</evidence>
<proteinExistence type="predicted"/>
<dbReference type="OrthoDB" id="10063988at2759"/>
<keyword evidence="2" id="KW-1015">Disulfide bond</keyword>
<evidence type="ECO:0000256" key="2">
    <source>
        <dbReference type="ARBA" id="ARBA00023157"/>
    </source>
</evidence>
<dbReference type="Gene3D" id="2.60.40.3210">
    <property type="entry name" value="Zona pellucida, ZP-N domain"/>
    <property type="match status" value="1"/>
</dbReference>
<keyword evidence="1 5" id="KW-0732">Signal</keyword>
<accession>A0A3B5KAW3</accession>
<dbReference type="OMA" id="PTHDFAT"/>
<reference evidence="7" key="2">
    <citation type="submission" date="2025-08" db="UniProtKB">
        <authorList>
            <consortium name="Ensembl"/>
        </authorList>
    </citation>
    <scope>IDENTIFICATION</scope>
</reference>
<feature type="domain" description="ZP" evidence="6">
    <location>
        <begin position="577"/>
        <end position="826"/>
    </location>
</feature>
<name>A0A3B5KAW3_TAKRU</name>
<dbReference type="GeneID" id="101072856"/>
<dbReference type="Pfam" id="PF23344">
    <property type="entry name" value="ZP-N"/>
    <property type="match status" value="1"/>
</dbReference>
<evidence type="ECO:0000313" key="7">
    <source>
        <dbReference type="Ensembl" id="ENSTRUP00000052546.2"/>
    </source>
</evidence>
<reference evidence="7 8" key="1">
    <citation type="journal article" date="2011" name="Genome Biol. Evol.">
        <title>Integration of the genetic map and genome assembly of fugu facilitates insights into distinct features of genome evolution in teleosts and mammals.</title>
        <authorList>
            <person name="Kai W."/>
            <person name="Kikuchi K."/>
            <person name="Tohari S."/>
            <person name="Chew A.K."/>
            <person name="Tay A."/>
            <person name="Fujiwara A."/>
            <person name="Hosoya S."/>
            <person name="Suetake H."/>
            <person name="Naruse K."/>
            <person name="Brenner S."/>
            <person name="Suzuki Y."/>
            <person name="Venkatesh B."/>
        </authorList>
    </citation>
    <scope>NUCLEOTIDE SEQUENCE [LARGE SCALE GENOMIC DNA]</scope>
</reference>
<dbReference type="Pfam" id="PF00100">
    <property type="entry name" value="Zona_pellucida"/>
    <property type="match status" value="1"/>
</dbReference>
<evidence type="ECO:0000256" key="1">
    <source>
        <dbReference type="ARBA" id="ARBA00022729"/>
    </source>
</evidence>
<dbReference type="Proteomes" id="UP000005226">
    <property type="component" value="Chromosome 13"/>
</dbReference>
<protein>
    <submittedName>
        <fullName evidence="7">Cell wall protein DAN4-like</fullName>
    </submittedName>
</protein>
<dbReference type="InterPro" id="IPR042235">
    <property type="entry name" value="ZP-C_dom"/>
</dbReference>
<dbReference type="AlphaFoldDB" id="A0A3B5KAW3"/>
<evidence type="ECO:0000256" key="3">
    <source>
        <dbReference type="SAM" id="MobiDB-lite"/>
    </source>
</evidence>
<dbReference type="RefSeq" id="XP_029702492.1">
    <property type="nucleotide sequence ID" value="XM_029846632.1"/>
</dbReference>
<dbReference type="InParanoid" id="A0A3B5KAW3"/>
<dbReference type="Gene3D" id="2.60.40.4100">
    <property type="entry name" value="Zona pellucida, ZP-C domain"/>
    <property type="match status" value="1"/>
</dbReference>
<dbReference type="KEGG" id="tru:101072856"/>
<evidence type="ECO:0000256" key="5">
    <source>
        <dbReference type="SAM" id="SignalP"/>
    </source>
</evidence>
<dbReference type="PANTHER" id="PTHR14002:SF59">
    <property type="entry name" value="CUB AND ZONA PELLUCIDA-LIKE DOMAIN-CONTAINING PROTEIN 1-RELATED"/>
    <property type="match status" value="1"/>
</dbReference>
<keyword evidence="4" id="KW-1133">Transmembrane helix</keyword>
<feature type="compositionally biased region" description="Low complexity" evidence="3">
    <location>
        <begin position="387"/>
        <end position="433"/>
    </location>
</feature>
<dbReference type="InterPro" id="IPR055355">
    <property type="entry name" value="ZP-C"/>
</dbReference>
<evidence type="ECO:0000313" key="8">
    <source>
        <dbReference type="Proteomes" id="UP000005226"/>
    </source>
</evidence>
<feature type="chain" id="PRO_5025576438" evidence="5">
    <location>
        <begin position="20"/>
        <end position="911"/>
    </location>
</feature>
<gene>
    <name evidence="7" type="primary">LOC101072856</name>
</gene>
<dbReference type="PANTHER" id="PTHR14002">
    <property type="entry name" value="ENDOGLIN/TGF-BETA RECEPTOR TYPE III"/>
    <property type="match status" value="1"/>
</dbReference>
<sequence>MASVPVLLLHLLLVSLASASHNFGGTATYTYKGKNPDGTYRVEFRTKDTFDGCQNSHHWSCYSSNCGRETTTQTGKIDNSTNSPRYTRQWCETETVSTRALQSDKPFAMSAGSCCWIQTRNSVYSWILMTAIDLGVRSDTKNPNMSPDIAILPFIRVPQNCPRRYDLMAFDPDGDQVRCRYGTHNSRECSRCNRPSGFTLNENSCTLSYYYSTSDRRVYAFEMVVEDFPQRTINLQYSDRSTITKSPLMMRRDKRYLWPATTAASAWQTTPNWWSWWRTTPAPTTSQTPYWWSWWRTTPAPTTSPTPYWWSWWRTTPAPTTSQTPYWWSWWRTTPAPTTSQTPYWWSWWRTTPAPTTSPTPYWWSWWRTTTSPTPYWWQTSSTTSQASTTSATTSSPTTSETTTSATTSSPTTSATTSPSTTSETTTSATTSPPTTPMMNMNAAPLSKLPLQFSFLVDPPAPSCREGDYLPKLVNPTPANKEFIQAEVNNEMQIKVKGQASYSTINDLLMTGPLNIRSSRISGDTFAIKWTPTSNDAGEFHPICFAIEATRGFNVYHSEMRCVLVKVVEDKVQTTVVCTETSMIVTVDKSTFPRLDNNHLRLNDAKNTACRLTSNSTHVIGIVPLNSCGTEIKEDANNLYFYNEITTVDNMKDVVTRKHLLEVQFSCQYPKRQNLTQAFSIHRENITVLEKGFGTFTYGFEFYTNSQFQIMEDPRSYPLEYDIGSRIYMEIEATTTVNNTELFVESCSAAPYDIPNYVPTYPIIENGCNVDPTVITHPRSHPREFRFSMEAFKFIGLHDQVYISCQVMMCKAGDPNTRCSRGCLNSTNRSPPRWKREAVSQSGRHFISQGPLRLRGSAESGELPVLNLNLVFIAGCVLAALAMISAVVVYKTKMSGLRYQPLPTQDSDTAQ</sequence>
<dbReference type="InterPro" id="IPR001507">
    <property type="entry name" value="ZP_dom"/>
</dbReference>
<dbReference type="Ensembl" id="ENSTRUT00000054803.2">
    <property type="protein sequence ID" value="ENSTRUP00000052546.2"/>
    <property type="gene ID" value="ENSTRUG00000025667.2"/>
</dbReference>
<organism evidence="7 8">
    <name type="scientific">Takifugu rubripes</name>
    <name type="common">Japanese pufferfish</name>
    <name type="synonym">Fugu rubripes</name>
    <dbReference type="NCBI Taxonomy" id="31033"/>
    <lineage>
        <taxon>Eukaryota</taxon>
        <taxon>Metazoa</taxon>
        <taxon>Chordata</taxon>
        <taxon>Craniata</taxon>
        <taxon>Vertebrata</taxon>
        <taxon>Euteleostomi</taxon>
        <taxon>Actinopterygii</taxon>
        <taxon>Neopterygii</taxon>
        <taxon>Teleostei</taxon>
        <taxon>Neoteleostei</taxon>
        <taxon>Acanthomorphata</taxon>
        <taxon>Eupercaria</taxon>
        <taxon>Tetraodontiformes</taxon>
        <taxon>Tetradontoidea</taxon>
        <taxon>Tetraodontidae</taxon>
        <taxon>Takifugu</taxon>
    </lineage>
</organism>
<dbReference type="GeneTree" id="ENSGT00940000163723"/>
<dbReference type="InterPro" id="IPR055356">
    <property type="entry name" value="ZP-N"/>
</dbReference>
<feature type="signal peptide" evidence="5">
    <location>
        <begin position="1"/>
        <end position="19"/>
    </location>
</feature>